<evidence type="ECO:0000256" key="1">
    <source>
        <dbReference type="SAM" id="MobiDB-lite"/>
    </source>
</evidence>
<dbReference type="EMBL" id="JAODUP010000930">
    <property type="protein sequence ID" value="KAK2142638.1"/>
    <property type="molecule type" value="Genomic_DNA"/>
</dbReference>
<proteinExistence type="predicted"/>
<name>A0AAD9IY32_9ANNE</name>
<keyword evidence="3" id="KW-1185">Reference proteome</keyword>
<gene>
    <name evidence="2" type="ORF">LSH36_930g00031</name>
</gene>
<evidence type="ECO:0000313" key="3">
    <source>
        <dbReference type="Proteomes" id="UP001208570"/>
    </source>
</evidence>
<dbReference type="Proteomes" id="UP001208570">
    <property type="component" value="Unassembled WGS sequence"/>
</dbReference>
<feature type="compositionally biased region" description="Acidic residues" evidence="1">
    <location>
        <begin position="132"/>
        <end position="145"/>
    </location>
</feature>
<feature type="region of interest" description="Disordered" evidence="1">
    <location>
        <begin position="122"/>
        <end position="145"/>
    </location>
</feature>
<dbReference type="AlphaFoldDB" id="A0AAD9IY32"/>
<comment type="caution">
    <text evidence="2">The sequence shown here is derived from an EMBL/GenBank/DDBJ whole genome shotgun (WGS) entry which is preliminary data.</text>
</comment>
<accession>A0AAD9IY32</accession>
<reference evidence="2" key="1">
    <citation type="journal article" date="2023" name="Mol. Biol. Evol.">
        <title>Third-Generation Sequencing Reveals the Adaptive Role of the Epigenome in Three Deep-Sea Polychaetes.</title>
        <authorList>
            <person name="Perez M."/>
            <person name="Aroh O."/>
            <person name="Sun Y."/>
            <person name="Lan Y."/>
            <person name="Juniper S.K."/>
            <person name="Young C.R."/>
            <person name="Angers B."/>
            <person name="Qian P.Y."/>
        </authorList>
    </citation>
    <scope>NUCLEOTIDE SEQUENCE</scope>
    <source>
        <strain evidence="2">P08H-3</strain>
    </source>
</reference>
<protein>
    <submittedName>
        <fullName evidence="2">Uncharacterized protein</fullName>
    </submittedName>
</protein>
<sequence>MYPGYGRANPGPSNPVLLPDSRIPKLRQGSPIMMVPYGYNPAATNAPVPAVRTTQQRYYDANPAQAAQVQNPYTGQVSGYPRPSSPVPASFNQVYYQPAIQNKQAWPVKAAPNHNYIQAEGVINNTDGDNNYYDDDDDDDDDDDGTEFRAVGFQDSLTQYPFYERGAYAMFYSREQCIAECHQQPVNILAVGWEGTVEAEYVGRIIAIGTIGQSCRTIAQ</sequence>
<evidence type="ECO:0000313" key="2">
    <source>
        <dbReference type="EMBL" id="KAK2142638.1"/>
    </source>
</evidence>
<organism evidence="2 3">
    <name type="scientific">Paralvinella palmiformis</name>
    <dbReference type="NCBI Taxonomy" id="53620"/>
    <lineage>
        <taxon>Eukaryota</taxon>
        <taxon>Metazoa</taxon>
        <taxon>Spiralia</taxon>
        <taxon>Lophotrochozoa</taxon>
        <taxon>Annelida</taxon>
        <taxon>Polychaeta</taxon>
        <taxon>Sedentaria</taxon>
        <taxon>Canalipalpata</taxon>
        <taxon>Terebellida</taxon>
        <taxon>Terebelliformia</taxon>
        <taxon>Alvinellidae</taxon>
        <taxon>Paralvinella</taxon>
    </lineage>
</organism>